<evidence type="ECO:0000313" key="2">
    <source>
        <dbReference type="Proteomes" id="UP001055156"/>
    </source>
</evidence>
<proteinExistence type="predicted"/>
<accession>A0ABQ4TA96</accession>
<comment type="caution">
    <text evidence="1">The sequence shown here is derived from an EMBL/GenBank/DDBJ whole genome shotgun (WGS) entry which is preliminary data.</text>
</comment>
<protein>
    <submittedName>
        <fullName evidence="1">Uncharacterized protein</fullName>
    </submittedName>
</protein>
<sequence length="99" mass="10955">MRRIKLVINGLFAEVQQLKMLLEASPSGAKGYTIGDVRAAIKIIDKLDKLPEEGGRLALEEAEWSWLCKRIAEQEWAVARPEIIALVDKIEGAPSVEAV</sequence>
<dbReference type="RefSeq" id="WP_238310835.1">
    <property type="nucleotide sequence ID" value="NZ_BPQV01000004.1"/>
</dbReference>
<gene>
    <name evidence="1" type="ORF">LKMONMHP_1833</name>
</gene>
<dbReference type="EMBL" id="BPQV01000004">
    <property type="protein sequence ID" value="GJE26977.1"/>
    <property type="molecule type" value="Genomic_DNA"/>
</dbReference>
<reference evidence="1" key="1">
    <citation type="journal article" date="2021" name="Front. Microbiol.">
        <title>Comprehensive Comparative Genomics and Phenotyping of Methylobacterium Species.</title>
        <authorList>
            <person name="Alessa O."/>
            <person name="Ogura Y."/>
            <person name="Fujitani Y."/>
            <person name="Takami H."/>
            <person name="Hayashi T."/>
            <person name="Sahin N."/>
            <person name="Tani A."/>
        </authorList>
    </citation>
    <scope>NUCLEOTIDE SEQUENCE</scope>
    <source>
        <strain evidence="1">NBRC 15689</strain>
    </source>
</reference>
<keyword evidence="2" id="KW-1185">Reference proteome</keyword>
<name>A0ABQ4TA96_METOR</name>
<dbReference type="Proteomes" id="UP001055156">
    <property type="component" value="Unassembled WGS sequence"/>
</dbReference>
<reference evidence="1" key="2">
    <citation type="submission" date="2021-08" db="EMBL/GenBank/DDBJ databases">
        <authorList>
            <person name="Tani A."/>
            <person name="Ola A."/>
            <person name="Ogura Y."/>
            <person name="Katsura K."/>
            <person name="Hayashi T."/>
        </authorList>
    </citation>
    <scope>NUCLEOTIDE SEQUENCE</scope>
    <source>
        <strain evidence="1">NBRC 15689</strain>
    </source>
</reference>
<evidence type="ECO:0000313" key="1">
    <source>
        <dbReference type="EMBL" id="GJE26977.1"/>
    </source>
</evidence>
<organism evidence="1 2">
    <name type="scientific">Methylobacterium organophilum</name>
    <dbReference type="NCBI Taxonomy" id="410"/>
    <lineage>
        <taxon>Bacteria</taxon>
        <taxon>Pseudomonadati</taxon>
        <taxon>Pseudomonadota</taxon>
        <taxon>Alphaproteobacteria</taxon>
        <taxon>Hyphomicrobiales</taxon>
        <taxon>Methylobacteriaceae</taxon>
        <taxon>Methylobacterium</taxon>
    </lineage>
</organism>